<evidence type="ECO:0000256" key="6">
    <source>
        <dbReference type="ARBA" id="ARBA00023163"/>
    </source>
</evidence>
<evidence type="ECO:0000256" key="1">
    <source>
        <dbReference type="ARBA" id="ARBA00022741"/>
    </source>
</evidence>
<evidence type="ECO:0000256" key="5">
    <source>
        <dbReference type="ARBA" id="ARBA00023159"/>
    </source>
</evidence>
<dbReference type="InterPro" id="IPR003593">
    <property type="entry name" value="AAA+_ATPase"/>
</dbReference>
<proteinExistence type="predicted"/>
<keyword evidence="6" id="KW-0804">Transcription</keyword>
<evidence type="ECO:0000256" key="2">
    <source>
        <dbReference type="ARBA" id="ARBA00022840"/>
    </source>
</evidence>
<dbReference type="FunFam" id="3.40.50.300:FF:000006">
    <property type="entry name" value="DNA-binding transcriptional regulator NtrC"/>
    <property type="match status" value="1"/>
</dbReference>
<dbReference type="PROSITE" id="PS50045">
    <property type="entry name" value="SIGMA54_INTERACT_4"/>
    <property type="match status" value="1"/>
</dbReference>
<organism evidence="8 9">
    <name type="scientific">Croceibacterium soli</name>
    <dbReference type="NCBI Taxonomy" id="1739690"/>
    <lineage>
        <taxon>Bacteria</taxon>
        <taxon>Pseudomonadati</taxon>
        <taxon>Pseudomonadota</taxon>
        <taxon>Alphaproteobacteria</taxon>
        <taxon>Sphingomonadales</taxon>
        <taxon>Erythrobacteraceae</taxon>
        <taxon>Croceibacterium</taxon>
    </lineage>
</organism>
<dbReference type="InterPro" id="IPR002078">
    <property type="entry name" value="Sigma_54_int"/>
</dbReference>
<keyword evidence="2" id="KW-0067">ATP-binding</keyword>
<accession>A0A6I4USS4</accession>
<dbReference type="InterPro" id="IPR058031">
    <property type="entry name" value="AAA_lid_NorR"/>
</dbReference>
<dbReference type="GO" id="GO:0005524">
    <property type="term" value="F:ATP binding"/>
    <property type="evidence" value="ECO:0007669"/>
    <property type="project" value="UniProtKB-KW"/>
</dbReference>
<protein>
    <submittedName>
        <fullName evidence="8">AAA domain-containing protein</fullName>
    </submittedName>
</protein>
<evidence type="ECO:0000313" key="8">
    <source>
        <dbReference type="EMBL" id="MXP40729.1"/>
    </source>
</evidence>
<evidence type="ECO:0000259" key="7">
    <source>
        <dbReference type="PROSITE" id="PS50045"/>
    </source>
</evidence>
<dbReference type="Pfam" id="PF00158">
    <property type="entry name" value="Sigma54_activat"/>
    <property type="match status" value="1"/>
</dbReference>
<evidence type="ECO:0000256" key="3">
    <source>
        <dbReference type="ARBA" id="ARBA00023012"/>
    </source>
</evidence>
<keyword evidence="3" id="KW-0902">Two-component regulatory system</keyword>
<dbReference type="OrthoDB" id="9154941at2"/>
<dbReference type="SMART" id="SM00382">
    <property type="entry name" value="AAA"/>
    <property type="match status" value="1"/>
</dbReference>
<dbReference type="PROSITE" id="PS00676">
    <property type="entry name" value="SIGMA54_INTERACT_2"/>
    <property type="match status" value="1"/>
</dbReference>
<reference evidence="8 9" key="1">
    <citation type="submission" date="2019-12" db="EMBL/GenBank/DDBJ databases">
        <title>Genomic-based taxomic classification of the family Erythrobacteraceae.</title>
        <authorList>
            <person name="Xu L."/>
        </authorList>
    </citation>
    <scope>NUCLEOTIDE SEQUENCE [LARGE SCALE GENOMIC DNA]</scope>
    <source>
        <strain evidence="8 9">MCCC 1K02066</strain>
    </source>
</reference>
<gene>
    <name evidence="8" type="ORF">GRI75_03580</name>
</gene>
<dbReference type="Gene3D" id="1.10.8.60">
    <property type="match status" value="1"/>
</dbReference>
<dbReference type="Pfam" id="PF02954">
    <property type="entry name" value="HTH_8"/>
    <property type="match status" value="1"/>
</dbReference>
<dbReference type="AlphaFoldDB" id="A0A6I4USS4"/>
<name>A0A6I4USS4_9SPHN</name>
<dbReference type="InterPro" id="IPR027417">
    <property type="entry name" value="P-loop_NTPase"/>
</dbReference>
<dbReference type="SUPFAM" id="SSF46689">
    <property type="entry name" value="Homeodomain-like"/>
    <property type="match status" value="1"/>
</dbReference>
<dbReference type="EMBL" id="WTYK01000002">
    <property type="protein sequence ID" value="MXP40729.1"/>
    <property type="molecule type" value="Genomic_DNA"/>
</dbReference>
<dbReference type="GO" id="GO:0006355">
    <property type="term" value="P:regulation of DNA-templated transcription"/>
    <property type="evidence" value="ECO:0007669"/>
    <property type="project" value="InterPro"/>
</dbReference>
<dbReference type="InterPro" id="IPR002197">
    <property type="entry name" value="HTH_Fis"/>
</dbReference>
<dbReference type="InterPro" id="IPR009057">
    <property type="entry name" value="Homeodomain-like_sf"/>
</dbReference>
<keyword evidence="1" id="KW-0547">Nucleotide-binding</keyword>
<sequence length="315" mass="35399">MLGRSEAIFALRGDLPKIARSDAPTLITGETGTGKEHFARSIHQQSRRSAEPFVAINCAAIPDTLFESELFGFERGSFTGAVAARAGKAKLADGGTLFLDELGDLSLYNQTKLLRLLEEKEAYPIGATRPEKYDLRIIAATNVDVEDAVAEGRFRSDLYYRINVARIDIPPLADRPEDIGLYIDHFIERFNRDRHTTVSGLDPDLFGLLLHYDWPGNIREIRNFVEAVFIDPPAGPITMRNIPNAFAHLRRSYSHADPGECERMLAALEQTNWNKAQAAKTLHWSRMTLYRKMTKYNLAQSATPVHRRAGRSEDV</sequence>
<dbReference type="InterPro" id="IPR025943">
    <property type="entry name" value="Sigma_54_int_dom_ATP-bd_2"/>
</dbReference>
<dbReference type="Gene3D" id="1.10.10.60">
    <property type="entry name" value="Homeodomain-like"/>
    <property type="match status" value="1"/>
</dbReference>
<dbReference type="PANTHER" id="PTHR32071">
    <property type="entry name" value="TRANSCRIPTIONAL REGULATORY PROTEIN"/>
    <property type="match status" value="1"/>
</dbReference>
<dbReference type="GO" id="GO:0043565">
    <property type="term" value="F:sequence-specific DNA binding"/>
    <property type="evidence" value="ECO:0007669"/>
    <property type="project" value="InterPro"/>
</dbReference>
<keyword evidence="4" id="KW-0805">Transcription regulation</keyword>
<keyword evidence="9" id="KW-1185">Reference proteome</keyword>
<dbReference type="PRINTS" id="PR01590">
    <property type="entry name" value="HTHFIS"/>
</dbReference>
<dbReference type="Proteomes" id="UP000469159">
    <property type="component" value="Unassembled WGS sequence"/>
</dbReference>
<keyword evidence="5" id="KW-0010">Activator</keyword>
<dbReference type="GO" id="GO:0000160">
    <property type="term" value="P:phosphorelay signal transduction system"/>
    <property type="evidence" value="ECO:0007669"/>
    <property type="project" value="UniProtKB-KW"/>
</dbReference>
<dbReference type="Pfam" id="PF25601">
    <property type="entry name" value="AAA_lid_14"/>
    <property type="match status" value="1"/>
</dbReference>
<feature type="domain" description="Sigma-54 factor interaction" evidence="7">
    <location>
        <begin position="1"/>
        <end position="230"/>
    </location>
</feature>
<evidence type="ECO:0000256" key="4">
    <source>
        <dbReference type="ARBA" id="ARBA00023015"/>
    </source>
</evidence>
<dbReference type="CDD" id="cd00009">
    <property type="entry name" value="AAA"/>
    <property type="match status" value="1"/>
</dbReference>
<evidence type="ECO:0000313" key="9">
    <source>
        <dbReference type="Proteomes" id="UP000469159"/>
    </source>
</evidence>
<dbReference type="SUPFAM" id="SSF52540">
    <property type="entry name" value="P-loop containing nucleoside triphosphate hydrolases"/>
    <property type="match status" value="1"/>
</dbReference>
<dbReference type="Gene3D" id="3.40.50.300">
    <property type="entry name" value="P-loop containing nucleotide triphosphate hydrolases"/>
    <property type="match status" value="1"/>
</dbReference>
<comment type="caution">
    <text evidence="8">The sequence shown here is derived from an EMBL/GenBank/DDBJ whole genome shotgun (WGS) entry which is preliminary data.</text>
</comment>